<keyword evidence="3" id="KW-0460">Magnesium</keyword>
<comment type="caution">
    <text evidence="7">The sequence shown here is derived from an EMBL/GenBank/DDBJ whole genome shotgun (WGS) entry which is preliminary data.</text>
</comment>
<dbReference type="EMBL" id="AZGY01000018">
    <property type="protein sequence ID" value="KZZ91459.1"/>
    <property type="molecule type" value="Genomic_DNA"/>
</dbReference>
<dbReference type="InterPro" id="IPR027417">
    <property type="entry name" value="P-loop_NTPase"/>
</dbReference>
<evidence type="ECO:0000256" key="4">
    <source>
        <dbReference type="ARBA" id="ARBA00023134"/>
    </source>
</evidence>
<dbReference type="PANTHER" id="PTHR46498">
    <property type="entry name" value="GTP-BINDING PROTEIN 8"/>
    <property type="match status" value="1"/>
</dbReference>
<dbReference type="PANTHER" id="PTHR46498:SF1">
    <property type="entry name" value="GTP-BINDING PROTEIN 8"/>
    <property type="match status" value="1"/>
</dbReference>
<dbReference type="GO" id="GO:0005525">
    <property type="term" value="F:GTP binding"/>
    <property type="evidence" value="ECO:0007669"/>
    <property type="project" value="UniProtKB-KW"/>
</dbReference>
<proteinExistence type="predicted"/>
<dbReference type="GO" id="GO:0046872">
    <property type="term" value="F:metal ion binding"/>
    <property type="evidence" value="ECO:0007669"/>
    <property type="project" value="UniProtKB-KW"/>
</dbReference>
<dbReference type="AlphaFoldDB" id="A0A167YKC3"/>
<evidence type="ECO:0000256" key="2">
    <source>
        <dbReference type="ARBA" id="ARBA00022741"/>
    </source>
</evidence>
<reference evidence="7 8" key="1">
    <citation type="journal article" date="2016" name="Genome Biol. Evol.">
        <title>Divergent and convergent evolution of fungal pathogenicity.</title>
        <authorList>
            <person name="Shang Y."/>
            <person name="Xiao G."/>
            <person name="Zheng P."/>
            <person name="Cen K."/>
            <person name="Zhan S."/>
            <person name="Wang C."/>
        </authorList>
    </citation>
    <scope>NUCLEOTIDE SEQUENCE [LARGE SCALE GENOMIC DNA]</scope>
    <source>
        <strain evidence="7 8">RCEF 2490</strain>
    </source>
</reference>
<protein>
    <submittedName>
        <fullName evidence="7">GTP binding protein (EngB)</fullName>
    </submittedName>
</protein>
<dbReference type="Pfam" id="PF01926">
    <property type="entry name" value="MMR_HSR1"/>
    <property type="match status" value="1"/>
</dbReference>
<dbReference type="Proteomes" id="UP000078544">
    <property type="component" value="Unassembled WGS sequence"/>
</dbReference>
<dbReference type="SUPFAM" id="SSF52540">
    <property type="entry name" value="P-loop containing nucleoside triphosphate hydrolases"/>
    <property type="match status" value="1"/>
</dbReference>
<evidence type="ECO:0000256" key="5">
    <source>
        <dbReference type="SAM" id="MobiDB-lite"/>
    </source>
</evidence>
<sequence length="383" mass="42017">MRRVLPQPRPLLVRATCLSQRCPFSASTPRGPRSRPTSRRRLLLRPADEAAMQEVKSEEHLDAPRQGGTQSHVPRPSGPYKEVLLQSKCICYQTHHDGSLPHITTDLTKQQNRSLSAAERFFSQPSKFLYSAETFRHHAINDHVPEIVVLGSSNVGKSTFINALVGSVTAARVSQKPGHTTLMNAYGVGPPPKVPKELVPKGSAPPRQGLVVVDTPGYGFRSQATWGDAIMKYLQARRMLRGAVLLLSSEKKLQSGDEWVLRALAETNTRTIVALTKADKARSAWVDQCEPLAHIVQSKINDLHNESGRRWHDTPGPTSPVYIIAAGMDSPGKLRNGGGMGGVRAAVLDMAGFTLQRESMAKKAETLTYAGPLVSFEDIQWKD</sequence>
<feature type="domain" description="EngB-type G" evidence="6">
    <location>
        <begin position="143"/>
        <end position="353"/>
    </location>
</feature>
<accession>A0A167YKC3</accession>
<evidence type="ECO:0000259" key="6">
    <source>
        <dbReference type="PROSITE" id="PS51706"/>
    </source>
</evidence>
<evidence type="ECO:0000313" key="8">
    <source>
        <dbReference type="Proteomes" id="UP000078544"/>
    </source>
</evidence>
<dbReference type="InterPro" id="IPR030393">
    <property type="entry name" value="G_ENGB_dom"/>
</dbReference>
<evidence type="ECO:0000256" key="1">
    <source>
        <dbReference type="ARBA" id="ARBA00022723"/>
    </source>
</evidence>
<dbReference type="PROSITE" id="PS51706">
    <property type="entry name" value="G_ENGB"/>
    <property type="match status" value="1"/>
</dbReference>
<dbReference type="InterPro" id="IPR006073">
    <property type="entry name" value="GTP-bd"/>
</dbReference>
<dbReference type="OrthoDB" id="391988at2759"/>
<evidence type="ECO:0000313" key="7">
    <source>
        <dbReference type="EMBL" id="KZZ91459.1"/>
    </source>
</evidence>
<evidence type="ECO:0000256" key="3">
    <source>
        <dbReference type="ARBA" id="ARBA00022842"/>
    </source>
</evidence>
<dbReference type="InterPro" id="IPR052279">
    <property type="entry name" value="EngB_GTPase"/>
</dbReference>
<feature type="region of interest" description="Disordered" evidence="5">
    <location>
        <begin position="52"/>
        <end position="78"/>
    </location>
</feature>
<keyword evidence="4" id="KW-0342">GTP-binding</keyword>
<dbReference type="STRING" id="1081109.A0A167YKC3"/>
<name>A0A167YKC3_9HYPO</name>
<keyword evidence="2" id="KW-0547">Nucleotide-binding</keyword>
<keyword evidence="8" id="KW-1185">Reference proteome</keyword>
<dbReference type="Gene3D" id="3.40.50.300">
    <property type="entry name" value="P-loop containing nucleotide triphosphate hydrolases"/>
    <property type="match status" value="1"/>
</dbReference>
<dbReference type="GO" id="GO:0005739">
    <property type="term" value="C:mitochondrion"/>
    <property type="evidence" value="ECO:0007669"/>
    <property type="project" value="TreeGrafter"/>
</dbReference>
<keyword evidence="1" id="KW-0479">Metal-binding</keyword>
<gene>
    <name evidence="7" type="ORF">AAL_06695</name>
</gene>
<organism evidence="7 8">
    <name type="scientific">Moelleriella libera RCEF 2490</name>
    <dbReference type="NCBI Taxonomy" id="1081109"/>
    <lineage>
        <taxon>Eukaryota</taxon>
        <taxon>Fungi</taxon>
        <taxon>Dikarya</taxon>
        <taxon>Ascomycota</taxon>
        <taxon>Pezizomycotina</taxon>
        <taxon>Sordariomycetes</taxon>
        <taxon>Hypocreomycetidae</taxon>
        <taxon>Hypocreales</taxon>
        <taxon>Clavicipitaceae</taxon>
        <taxon>Moelleriella</taxon>
    </lineage>
</organism>